<dbReference type="InterPro" id="IPR036291">
    <property type="entry name" value="NAD(P)-bd_dom_sf"/>
</dbReference>
<protein>
    <recommendedName>
        <fullName evidence="4">RNase H type-1 domain-containing protein</fullName>
    </recommendedName>
</protein>
<dbReference type="CDD" id="cd05324">
    <property type="entry name" value="carb_red_PTCR-like_SDR_c"/>
    <property type="match status" value="1"/>
</dbReference>
<evidence type="ECO:0000256" key="2">
    <source>
        <dbReference type="ARBA" id="ARBA00022857"/>
    </source>
</evidence>
<dbReference type="GO" id="GO:0003676">
    <property type="term" value="F:nucleic acid binding"/>
    <property type="evidence" value="ECO:0007669"/>
    <property type="project" value="InterPro"/>
</dbReference>
<evidence type="ECO:0000259" key="4">
    <source>
        <dbReference type="Pfam" id="PF13456"/>
    </source>
</evidence>
<dbReference type="InterPro" id="IPR045313">
    <property type="entry name" value="CBR1-like"/>
</dbReference>
<comment type="similarity">
    <text evidence="1">Belongs to the short-chain dehydrogenases/reductases (SDR) family.</text>
</comment>
<dbReference type="InterPro" id="IPR044730">
    <property type="entry name" value="RNase_H-like_dom_plant"/>
</dbReference>
<dbReference type="CDD" id="cd06222">
    <property type="entry name" value="RNase_H_like"/>
    <property type="match status" value="1"/>
</dbReference>
<dbReference type="AlphaFoldDB" id="A0A2N9IGH2"/>
<dbReference type="PANTHER" id="PTHR43490">
    <property type="entry name" value="(+)-NEOMENTHOL DEHYDROGENASE"/>
    <property type="match status" value="1"/>
</dbReference>
<sequence length="494" mass="53821">MSFKEFIESCVLALFSPGLEIVLSTAWAIWKARNDLVWNETLVPVSEICQQAAGIALDYIESGKMLTESISPPTALLSFKWKPPDAMNHKLNFYCHHGTDGHMVGVGVLIRDSAGLVAAAKCSKGRQVGDVIQVAASVLLEALVFAFHIGLRRLEVEMGNMELLGLLNLSSPCLAPIGVLVEDISSWAQKFQFLRFSFIKKECNKASQALATEALSSSFEQVWFAVVTGANKGIGFETVRQLASNGIVVVLTGRDEKRGLEALEKLKHSALSDHVLFHQLDVSDPATITSLADFIRTQFGKLDILAGGGINPRKLIQNYELAEECLQTNYYGAKRTAEALIPLLQLSNSPRIVNVSSSMGHLKNIPNEWAKGVLCDGENLTEEKVDEVLVEFLKDFKEDSLEAKGWPTFLSAYTVSKAAMNAYTRIIAKKYPSFCVNCVCPGYVKTDINRNTGILTVEEGAASPVRLALLPNGSPSGLFLCSARSVSFLIDANG</sequence>
<gene>
    <name evidence="5" type="ORF">FSB_LOCUS51774</name>
</gene>
<dbReference type="PANTHER" id="PTHR43490:SF98">
    <property type="entry name" value="OS02G0640600 PROTEIN"/>
    <property type="match status" value="1"/>
</dbReference>
<evidence type="ECO:0000313" key="5">
    <source>
        <dbReference type="EMBL" id="SPD23892.1"/>
    </source>
</evidence>
<dbReference type="EMBL" id="OIVN01005760">
    <property type="protein sequence ID" value="SPD23892.1"/>
    <property type="molecule type" value="Genomic_DNA"/>
</dbReference>
<dbReference type="GO" id="GO:0016616">
    <property type="term" value="F:oxidoreductase activity, acting on the CH-OH group of donors, NAD or NADP as acceptor"/>
    <property type="evidence" value="ECO:0007669"/>
    <property type="project" value="InterPro"/>
</dbReference>
<dbReference type="PRINTS" id="PR00081">
    <property type="entry name" value="GDHRDH"/>
</dbReference>
<evidence type="ECO:0000256" key="3">
    <source>
        <dbReference type="ARBA" id="ARBA00023002"/>
    </source>
</evidence>
<dbReference type="GO" id="GO:0016020">
    <property type="term" value="C:membrane"/>
    <property type="evidence" value="ECO:0007669"/>
    <property type="project" value="TreeGrafter"/>
</dbReference>
<reference evidence="5" key="1">
    <citation type="submission" date="2018-02" db="EMBL/GenBank/DDBJ databases">
        <authorList>
            <person name="Cohen D.B."/>
            <person name="Kent A.D."/>
        </authorList>
    </citation>
    <scope>NUCLEOTIDE SEQUENCE</scope>
</reference>
<feature type="domain" description="RNase H type-1" evidence="4">
    <location>
        <begin position="105"/>
        <end position="214"/>
    </location>
</feature>
<keyword evidence="2" id="KW-0521">NADP</keyword>
<dbReference type="Pfam" id="PF00106">
    <property type="entry name" value="adh_short"/>
    <property type="match status" value="2"/>
</dbReference>
<proteinExistence type="inferred from homology"/>
<dbReference type="Gene3D" id="3.40.50.720">
    <property type="entry name" value="NAD(P)-binding Rossmann-like Domain"/>
    <property type="match status" value="1"/>
</dbReference>
<dbReference type="InterPro" id="IPR020904">
    <property type="entry name" value="Sc_DH/Rdtase_CS"/>
</dbReference>
<evidence type="ECO:0000256" key="1">
    <source>
        <dbReference type="ARBA" id="ARBA00006484"/>
    </source>
</evidence>
<organism evidence="5">
    <name type="scientific">Fagus sylvatica</name>
    <name type="common">Beechnut</name>
    <dbReference type="NCBI Taxonomy" id="28930"/>
    <lineage>
        <taxon>Eukaryota</taxon>
        <taxon>Viridiplantae</taxon>
        <taxon>Streptophyta</taxon>
        <taxon>Embryophyta</taxon>
        <taxon>Tracheophyta</taxon>
        <taxon>Spermatophyta</taxon>
        <taxon>Magnoliopsida</taxon>
        <taxon>eudicotyledons</taxon>
        <taxon>Gunneridae</taxon>
        <taxon>Pentapetalae</taxon>
        <taxon>rosids</taxon>
        <taxon>fabids</taxon>
        <taxon>Fagales</taxon>
        <taxon>Fagaceae</taxon>
        <taxon>Fagus</taxon>
    </lineage>
</organism>
<dbReference type="SUPFAM" id="SSF51735">
    <property type="entry name" value="NAD(P)-binding Rossmann-fold domains"/>
    <property type="match status" value="1"/>
</dbReference>
<dbReference type="InterPro" id="IPR002347">
    <property type="entry name" value="SDR_fam"/>
</dbReference>
<dbReference type="PROSITE" id="PS00061">
    <property type="entry name" value="ADH_SHORT"/>
    <property type="match status" value="1"/>
</dbReference>
<dbReference type="InterPro" id="IPR002156">
    <property type="entry name" value="RNaseH_domain"/>
</dbReference>
<accession>A0A2N9IGH2</accession>
<dbReference type="Pfam" id="PF13456">
    <property type="entry name" value="RVT_3"/>
    <property type="match status" value="1"/>
</dbReference>
<dbReference type="GO" id="GO:0004523">
    <property type="term" value="F:RNA-DNA hybrid ribonuclease activity"/>
    <property type="evidence" value="ECO:0007669"/>
    <property type="project" value="InterPro"/>
</dbReference>
<name>A0A2N9IGH2_FAGSY</name>
<keyword evidence="3" id="KW-0560">Oxidoreductase</keyword>